<reference evidence="4 5" key="1">
    <citation type="journal article" date="2006" name="Science">
        <title>Phytophthora genome sequences uncover evolutionary origins and mechanisms of pathogenesis.</title>
        <authorList>
            <person name="Tyler B.M."/>
            <person name="Tripathy S."/>
            <person name="Zhang X."/>
            <person name="Dehal P."/>
            <person name="Jiang R.H."/>
            <person name="Aerts A."/>
            <person name="Arredondo F.D."/>
            <person name="Baxter L."/>
            <person name="Bensasson D."/>
            <person name="Beynon J.L."/>
            <person name="Chapman J."/>
            <person name="Damasceno C.M."/>
            <person name="Dorrance A.E."/>
            <person name="Dou D."/>
            <person name="Dickerman A.W."/>
            <person name="Dubchak I.L."/>
            <person name="Garbelotto M."/>
            <person name="Gijzen M."/>
            <person name="Gordon S.G."/>
            <person name="Govers F."/>
            <person name="Grunwald N.J."/>
            <person name="Huang W."/>
            <person name="Ivors K.L."/>
            <person name="Jones R.W."/>
            <person name="Kamoun S."/>
            <person name="Krampis K."/>
            <person name="Lamour K.H."/>
            <person name="Lee M.K."/>
            <person name="McDonald W.H."/>
            <person name="Medina M."/>
            <person name="Meijer H.J."/>
            <person name="Nordberg E.K."/>
            <person name="Maclean D.J."/>
            <person name="Ospina-Giraldo M.D."/>
            <person name="Morris P.F."/>
            <person name="Phuntumart V."/>
            <person name="Putnam N.H."/>
            <person name="Rash S."/>
            <person name="Rose J.K."/>
            <person name="Sakihama Y."/>
            <person name="Salamov A.A."/>
            <person name="Savidor A."/>
            <person name="Scheuring C.F."/>
            <person name="Smith B.M."/>
            <person name="Sobral B.W."/>
            <person name="Terry A."/>
            <person name="Torto-Alalibo T.A."/>
            <person name="Win J."/>
            <person name="Xu Z."/>
            <person name="Zhang H."/>
            <person name="Grigoriev I.V."/>
            <person name="Rokhsar D.S."/>
            <person name="Boore J.L."/>
        </authorList>
    </citation>
    <scope>NUCLEOTIDE SEQUENCE [LARGE SCALE GENOMIC DNA]</scope>
    <source>
        <strain evidence="4 5">P6497</strain>
    </source>
</reference>
<dbReference type="GO" id="GO:0005634">
    <property type="term" value="C:nucleus"/>
    <property type="evidence" value="ECO:0007669"/>
    <property type="project" value="TreeGrafter"/>
</dbReference>
<evidence type="ECO:0000313" key="4">
    <source>
        <dbReference type="EMBL" id="EGZ19965.1"/>
    </source>
</evidence>
<dbReference type="EMBL" id="JH159153">
    <property type="protein sequence ID" value="EGZ19965.1"/>
    <property type="molecule type" value="Genomic_DNA"/>
</dbReference>
<keyword evidence="5" id="KW-1185">Reference proteome</keyword>
<evidence type="ECO:0000256" key="3">
    <source>
        <dbReference type="PROSITE-ProRule" id="PRU00023"/>
    </source>
</evidence>
<dbReference type="RefSeq" id="XP_009522682.1">
    <property type="nucleotide sequence ID" value="XM_009524387.1"/>
</dbReference>
<sequence length="77" mass="8198">MSVAATTGQSSLMQWILQSGVPVETKDPQGQTVLHHAARYGHVSTVQLLLENGAQANERDDKGQTALHLATGVNMSD</sequence>
<dbReference type="PANTHER" id="PTHR24201">
    <property type="entry name" value="ANK_REP_REGION DOMAIN-CONTAINING PROTEIN"/>
    <property type="match status" value="1"/>
</dbReference>
<dbReference type="InterPro" id="IPR036770">
    <property type="entry name" value="Ankyrin_rpt-contain_sf"/>
</dbReference>
<dbReference type="PANTHER" id="PTHR24201:SF16">
    <property type="entry name" value="ANKYRIN-1-LIKE-RELATED"/>
    <property type="match status" value="1"/>
</dbReference>
<dbReference type="PROSITE" id="PS50088">
    <property type="entry name" value="ANK_REPEAT"/>
    <property type="match status" value="1"/>
</dbReference>
<dbReference type="Gene3D" id="1.25.40.20">
    <property type="entry name" value="Ankyrin repeat-containing domain"/>
    <property type="match status" value="1"/>
</dbReference>
<name>G4Z1W7_PHYSP</name>
<feature type="non-terminal residue" evidence="4">
    <location>
        <position position="77"/>
    </location>
</feature>
<keyword evidence="2 3" id="KW-0040">ANK repeat</keyword>
<dbReference type="PROSITE" id="PS50297">
    <property type="entry name" value="ANK_REP_REGION"/>
    <property type="match status" value="1"/>
</dbReference>
<dbReference type="Proteomes" id="UP000002640">
    <property type="component" value="Unassembled WGS sequence"/>
</dbReference>
<keyword evidence="1" id="KW-0677">Repeat</keyword>
<evidence type="ECO:0000256" key="1">
    <source>
        <dbReference type="ARBA" id="ARBA00022737"/>
    </source>
</evidence>
<evidence type="ECO:0000313" key="5">
    <source>
        <dbReference type="Proteomes" id="UP000002640"/>
    </source>
</evidence>
<proteinExistence type="predicted"/>
<dbReference type="InterPro" id="IPR002110">
    <property type="entry name" value="Ankyrin_rpt"/>
</dbReference>
<dbReference type="SMR" id="G4Z1W7"/>
<dbReference type="SUPFAM" id="SSF48403">
    <property type="entry name" value="Ankyrin repeat"/>
    <property type="match status" value="1"/>
</dbReference>
<organism evidence="4 5">
    <name type="scientific">Phytophthora sojae (strain P6497)</name>
    <name type="common">Soybean stem and root rot agent</name>
    <name type="synonym">Phytophthora megasperma f. sp. glycines</name>
    <dbReference type="NCBI Taxonomy" id="1094619"/>
    <lineage>
        <taxon>Eukaryota</taxon>
        <taxon>Sar</taxon>
        <taxon>Stramenopiles</taxon>
        <taxon>Oomycota</taxon>
        <taxon>Peronosporomycetes</taxon>
        <taxon>Peronosporales</taxon>
        <taxon>Peronosporaceae</taxon>
        <taxon>Phytophthora</taxon>
    </lineage>
</organism>
<gene>
    <name evidence="4" type="ORF">PHYSODRAFT_493967</name>
</gene>
<dbReference type="InParanoid" id="G4Z1W7"/>
<dbReference type="Pfam" id="PF12796">
    <property type="entry name" value="Ank_2"/>
    <property type="match status" value="1"/>
</dbReference>
<dbReference type="KEGG" id="psoj:PHYSODRAFT_493967"/>
<feature type="repeat" description="ANK" evidence="3">
    <location>
        <begin position="29"/>
        <end position="61"/>
    </location>
</feature>
<accession>G4Z1W7</accession>
<protein>
    <submittedName>
        <fullName evidence="4">Uncharacterized protein</fullName>
    </submittedName>
</protein>
<dbReference type="SMART" id="SM00248">
    <property type="entry name" value="ANK"/>
    <property type="match status" value="1"/>
</dbReference>
<dbReference type="GeneID" id="20657002"/>
<dbReference type="AlphaFoldDB" id="G4Z1W7"/>
<evidence type="ECO:0000256" key="2">
    <source>
        <dbReference type="ARBA" id="ARBA00023043"/>
    </source>
</evidence>
<dbReference type="InterPro" id="IPR050776">
    <property type="entry name" value="Ank_Repeat/CDKN_Inhibitor"/>
</dbReference>